<name>A0A6J8AVM7_MYTCO</name>
<protein>
    <submittedName>
        <fullName evidence="2">Uncharacterized protein</fullName>
    </submittedName>
</protein>
<organism evidence="2 3">
    <name type="scientific">Mytilus coruscus</name>
    <name type="common">Sea mussel</name>
    <dbReference type="NCBI Taxonomy" id="42192"/>
    <lineage>
        <taxon>Eukaryota</taxon>
        <taxon>Metazoa</taxon>
        <taxon>Spiralia</taxon>
        <taxon>Lophotrochozoa</taxon>
        <taxon>Mollusca</taxon>
        <taxon>Bivalvia</taxon>
        <taxon>Autobranchia</taxon>
        <taxon>Pteriomorphia</taxon>
        <taxon>Mytilida</taxon>
        <taxon>Mytiloidea</taxon>
        <taxon>Mytilidae</taxon>
        <taxon>Mytilinae</taxon>
        <taxon>Mytilus</taxon>
    </lineage>
</organism>
<gene>
    <name evidence="2" type="ORF">MCOR_12112</name>
</gene>
<feature type="region of interest" description="Disordered" evidence="1">
    <location>
        <begin position="75"/>
        <end position="103"/>
    </location>
</feature>
<dbReference type="EMBL" id="CACVKT020002094">
    <property type="protein sequence ID" value="CAC5374891.1"/>
    <property type="molecule type" value="Genomic_DNA"/>
</dbReference>
<evidence type="ECO:0000256" key="1">
    <source>
        <dbReference type="SAM" id="MobiDB-lite"/>
    </source>
</evidence>
<feature type="compositionally biased region" description="Polar residues" evidence="1">
    <location>
        <begin position="79"/>
        <end position="89"/>
    </location>
</feature>
<evidence type="ECO:0000313" key="2">
    <source>
        <dbReference type="EMBL" id="CAC5374891.1"/>
    </source>
</evidence>
<dbReference type="Proteomes" id="UP000507470">
    <property type="component" value="Unassembled WGS sequence"/>
</dbReference>
<sequence>MYTVITKKDEDVGKGPYVLVVQLNPSFTISQSKKVVKEKLEKDTYGPFQAEKFISEATPPKVNADKEKYIRKHSIPKKSFNSPLDTQGQEESRIDNSNLSHREKEKAPDGLLYAVNVKESVRLARRPRWIAYPCRKEILPSELQPWSWILDRRDLVGNTALSRKKAVKYPASRWITSKFI</sequence>
<feature type="compositionally biased region" description="Basic and acidic residues" evidence="1">
    <location>
        <begin position="90"/>
        <end position="103"/>
    </location>
</feature>
<dbReference type="AlphaFoldDB" id="A0A6J8AVM7"/>
<reference evidence="2 3" key="1">
    <citation type="submission" date="2020-06" db="EMBL/GenBank/DDBJ databases">
        <authorList>
            <person name="Li R."/>
            <person name="Bekaert M."/>
        </authorList>
    </citation>
    <scope>NUCLEOTIDE SEQUENCE [LARGE SCALE GENOMIC DNA]</scope>
    <source>
        <strain evidence="3">wild</strain>
    </source>
</reference>
<evidence type="ECO:0000313" key="3">
    <source>
        <dbReference type="Proteomes" id="UP000507470"/>
    </source>
</evidence>
<accession>A0A6J8AVM7</accession>
<keyword evidence="3" id="KW-1185">Reference proteome</keyword>
<proteinExistence type="predicted"/>